<feature type="non-terminal residue" evidence="6">
    <location>
        <position position="153"/>
    </location>
</feature>
<keyword evidence="3 6" id="KW-0418">Kinase</keyword>
<dbReference type="SMART" id="SM00220">
    <property type="entry name" value="S_TKc"/>
    <property type="match status" value="1"/>
</dbReference>
<accession>A0A9P6L1L1</accession>
<gene>
    <name evidence="6" type="ORF">BJ322DRAFT_973439</name>
</gene>
<dbReference type="EMBL" id="WIUZ02000020">
    <property type="protein sequence ID" value="KAF9779294.1"/>
    <property type="molecule type" value="Genomic_DNA"/>
</dbReference>
<protein>
    <submittedName>
        <fullName evidence="6">Kinase-like domain-containing protein</fullName>
    </submittedName>
</protein>
<evidence type="ECO:0000313" key="6">
    <source>
        <dbReference type="EMBL" id="KAF9779294.1"/>
    </source>
</evidence>
<dbReference type="Pfam" id="PF07714">
    <property type="entry name" value="PK_Tyr_Ser-Thr"/>
    <property type="match status" value="1"/>
</dbReference>
<dbReference type="PANTHER" id="PTHR48016">
    <property type="entry name" value="MAP KINASE KINASE KINASE SSK2-RELATED-RELATED"/>
    <property type="match status" value="1"/>
</dbReference>
<proteinExistence type="predicted"/>
<dbReference type="GO" id="GO:0005524">
    <property type="term" value="F:ATP binding"/>
    <property type="evidence" value="ECO:0007669"/>
    <property type="project" value="UniProtKB-KW"/>
</dbReference>
<organism evidence="6 7">
    <name type="scientific">Thelephora terrestris</name>
    <dbReference type="NCBI Taxonomy" id="56493"/>
    <lineage>
        <taxon>Eukaryota</taxon>
        <taxon>Fungi</taxon>
        <taxon>Dikarya</taxon>
        <taxon>Basidiomycota</taxon>
        <taxon>Agaricomycotina</taxon>
        <taxon>Agaricomycetes</taxon>
        <taxon>Thelephorales</taxon>
        <taxon>Thelephoraceae</taxon>
        <taxon>Thelephora</taxon>
    </lineage>
</organism>
<reference evidence="6" key="2">
    <citation type="submission" date="2020-11" db="EMBL/GenBank/DDBJ databases">
        <authorList>
            <consortium name="DOE Joint Genome Institute"/>
            <person name="Kuo A."/>
            <person name="Miyauchi S."/>
            <person name="Kiss E."/>
            <person name="Drula E."/>
            <person name="Kohler A."/>
            <person name="Sanchez-Garcia M."/>
            <person name="Andreopoulos B."/>
            <person name="Barry K.W."/>
            <person name="Bonito G."/>
            <person name="Buee M."/>
            <person name="Carver A."/>
            <person name="Chen C."/>
            <person name="Cichocki N."/>
            <person name="Clum A."/>
            <person name="Culley D."/>
            <person name="Crous P.W."/>
            <person name="Fauchery L."/>
            <person name="Girlanda M."/>
            <person name="Hayes R."/>
            <person name="Keri Z."/>
            <person name="Labutti K."/>
            <person name="Lipzen A."/>
            <person name="Lombard V."/>
            <person name="Magnuson J."/>
            <person name="Maillard F."/>
            <person name="Morin E."/>
            <person name="Murat C."/>
            <person name="Nolan M."/>
            <person name="Ohm R."/>
            <person name="Pangilinan J."/>
            <person name="Pereira M."/>
            <person name="Perotto S."/>
            <person name="Peter M."/>
            <person name="Riley R."/>
            <person name="Sitrit Y."/>
            <person name="Stielow B."/>
            <person name="Szollosi G."/>
            <person name="Zifcakova L."/>
            <person name="Stursova M."/>
            <person name="Spatafora J.W."/>
            <person name="Tedersoo L."/>
            <person name="Vaario L.-M."/>
            <person name="Yamada A."/>
            <person name="Yan M."/>
            <person name="Wang P."/>
            <person name="Xu J."/>
            <person name="Bruns T."/>
            <person name="Baldrian P."/>
            <person name="Vilgalys R."/>
            <person name="Henrissat B."/>
            <person name="Grigoriev I.V."/>
            <person name="Hibbett D."/>
            <person name="Nagy L.G."/>
            <person name="Martin F.M."/>
        </authorList>
    </citation>
    <scope>NUCLEOTIDE SEQUENCE</scope>
    <source>
        <strain evidence="6">UH-Tt-Lm1</strain>
    </source>
</reference>
<dbReference type="PANTHER" id="PTHR48016:SF56">
    <property type="entry name" value="MAPKK KINASE"/>
    <property type="match status" value="1"/>
</dbReference>
<dbReference type="InterPro" id="IPR050538">
    <property type="entry name" value="MAP_kinase_kinase_kinase"/>
</dbReference>
<dbReference type="PROSITE" id="PS50011">
    <property type="entry name" value="PROTEIN_KINASE_DOM"/>
    <property type="match status" value="1"/>
</dbReference>
<name>A0A9P6L1L1_9AGAM</name>
<dbReference type="GO" id="GO:0000165">
    <property type="term" value="P:MAPK cascade"/>
    <property type="evidence" value="ECO:0007669"/>
    <property type="project" value="UniProtKB-ARBA"/>
</dbReference>
<dbReference type="Proteomes" id="UP000736335">
    <property type="component" value="Unassembled WGS sequence"/>
</dbReference>
<feature type="domain" description="Protein kinase" evidence="5">
    <location>
        <begin position="1"/>
        <end position="153"/>
    </location>
</feature>
<evidence type="ECO:0000256" key="4">
    <source>
        <dbReference type="ARBA" id="ARBA00022840"/>
    </source>
</evidence>
<sequence>IDNYFPKLLDVAEGVAFLHSLHTTHGDIKGDNFFIDHSGHACLANLGFTSVVHRASSVLVTVVQGYSPRWAAPEVLLNDDARYTREADMFSFGMTVIEVFTRRPPFDKFTNYVAQSKIIEGERPDHPQEPGLSDSVWQMTVDCWAQEPAQRPT</sequence>
<evidence type="ECO:0000259" key="5">
    <source>
        <dbReference type="PROSITE" id="PS50011"/>
    </source>
</evidence>
<dbReference type="InterPro" id="IPR001245">
    <property type="entry name" value="Ser-Thr/Tyr_kinase_cat_dom"/>
</dbReference>
<comment type="caution">
    <text evidence="6">The sequence shown here is derived from an EMBL/GenBank/DDBJ whole genome shotgun (WGS) entry which is preliminary data.</text>
</comment>
<dbReference type="InterPro" id="IPR000719">
    <property type="entry name" value="Prot_kinase_dom"/>
</dbReference>
<dbReference type="Gene3D" id="1.10.510.10">
    <property type="entry name" value="Transferase(Phosphotransferase) domain 1"/>
    <property type="match status" value="1"/>
</dbReference>
<evidence type="ECO:0000313" key="7">
    <source>
        <dbReference type="Proteomes" id="UP000736335"/>
    </source>
</evidence>
<keyword evidence="4" id="KW-0067">ATP-binding</keyword>
<keyword evidence="1" id="KW-0808">Transferase</keyword>
<keyword evidence="2" id="KW-0547">Nucleotide-binding</keyword>
<keyword evidence="7" id="KW-1185">Reference proteome</keyword>
<dbReference type="GO" id="GO:0004672">
    <property type="term" value="F:protein kinase activity"/>
    <property type="evidence" value="ECO:0007669"/>
    <property type="project" value="InterPro"/>
</dbReference>
<feature type="non-terminal residue" evidence="6">
    <location>
        <position position="1"/>
    </location>
</feature>
<dbReference type="SUPFAM" id="SSF56112">
    <property type="entry name" value="Protein kinase-like (PK-like)"/>
    <property type="match status" value="1"/>
</dbReference>
<evidence type="ECO:0000256" key="3">
    <source>
        <dbReference type="ARBA" id="ARBA00022777"/>
    </source>
</evidence>
<reference evidence="6" key="1">
    <citation type="journal article" date="2020" name="Nat. Commun.">
        <title>Large-scale genome sequencing of mycorrhizal fungi provides insights into the early evolution of symbiotic traits.</title>
        <authorList>
            <person name="Miyauchi S."/>
            <person name="Kiss E."/>
            <person name="Kuo A."/>
            <person name="Drula E."/>
            <person name="Kohler A."/>
            <person name="Sanchez-Garcia M."/>
            <person name="Morin E."/>
            <person name="Andreopoulos B."/>
            <person name="Barry K.W."/>
            <person name="Bonito G."/>
            <person name="Buee M."/>
            <person name="Carver A."/>
            <person name="Chen C."/>
            <person name="Cichocki N."/>
            <person name="Clum A."/>
            <person name="Culley D."/>
            <person name="Crous P.W."/>
            <person name="Fauchery L."/>
            <person name="Girlanda M."/>
            <person name="Hayes R.D."/>
            <person name="Keri Z."/>
            <person name="LaButti K."/>
            <person name="Lipzen A."/>
            <person name="Lombard V."/>
            <person name="Magnuson J."/>
            <person name="Maillard F."/>
            <person name="Murat C."/>
            <person name="Nolan M."/>
            <person name="Ohm R.A."/>
            <person name="Pangilinan J."/>
            <person name="Pereira M.F."/>
            <person name="Perotto S."/>
            <person name="Peter M."/>
            <person name="Pfister S."/>
            <person name="Riley R."/>
            <person name="Sitrit Y."/>
            <person name="Stielow J.B."/>
            <person name="Szollosi G."/>
            <person name="Zifcakova L."/>
            <person name="Stursova M."/>
            <person name="Spatafora J.W."/>
            <person name="Tedersoo L."/>
            <person name="Vaario L.M."/>
            <person name="Yamada A."/>
            <person name="Yan M."/>
            <person name="Wang P."/>
            <person name="Xu J."/>
            <person name="Bruns T."/>
            <person name="Baldrian P."/>
            <person name="Vilgalys R."/>
            <person name="Dunand C."/>
            <person name="Henrissat B."/>
            <person name="Grigoriev I.V."/>
            <person name="Hibbett D."/>
            <person name="Nagy L.G."/>
            <person name="Martin F.M."/>
        </authorList>
    </citation>
    <scope>NUCLEOTIDE SEQUENCE</scope>
    <source>
        <strain evidence="6">UH-Tt-Lm1</strain>
    </source>
</reference>
<evidence type="ECO:0000256" key="1">
    <source>
        <dbReference type="ARBA" id="ARBA00022679"/>
    </source>
</evidence>
<evidence type="ECO:0000256" key="2">
    <source>
        <dbReference type="ARBA" id="ARBA00022741"/>
    </source>
</evidence>
<dbReference type="InterPro" id="IPR011009">
    <property type="entry name" value="Kinase-like_dom_sf"/>
</dbReference>
<dbReference type="AlphaFoldDB" id="A0A9P6L1L1"/>
<dbReference type="OrthoDB" id="4062651at2759"/>